<reference evidence="1 2" key="1">
    <citation type="submission" date="2013-02" db="EMBL/GenBank/DDBJ databases">
        <authorList>
            <person name="Harkins D.M."/>
            <person name="Durkin A.S."/>
            <person name="Brinkac L.M."/>
            <person name="Haft D.H."/>
            <person name="Selengut J.D."/>
            <person name="Sanka R."/>
            <person name="DePew J."/>
            <person name="Purushe J."/>
            <person name="Picardeau M."/>
            <person name="Werts C."/>
            <person name="Goarant C."/>
            <person name="Vinetz J.M."/>
            <person name="Sutton G.G."/>
            <person name="Nierman W.C."/>
            <person name="Fouts D.E."/>
        </authorList>
    </citation>
    <scope>NUCLEOTIDE SEQUENCE [LARGE SCALE GENOMIC DNA]</scope>
    <source>
        <strain evidence="1 2">200703203</strain>
    </source>
</reference>
<dbReference type="InterPro" id="IPR010818">
    <property type="entry name" value="DUF1420"/>
</dbReference>
<dbReference type="Proteomes" id="UP000012220">
    <property type="component" value="Unassembled WGS sequence"/>
</dbReference>
<organism evidence="1 2">
    <name type="scientific">Leptospira interrogans serovar Australis str. 200703203</name>
    <dbReference type="NCBI Taxonomy" id="1085541"/>
    <lineage>
        <taxon>Bacteria</taxon>
        <taxon>Pseudomonadati</taxon>
        <taxon>Spirochaetota</taxon>
        <taxon>Spirochaetia</taxon>
        <taxon>Leptospirales</taxon>
        <taxon>Leptospiraceae</taxon>
        <taxon>Leptospira</taxon>
    </lineage>
</organism>
<protein>
    <submittedName>
        <fullName evidence="1">PF07220 domain protein</fullName>
    </submittedName>
</protein>
<proteinExistence type="predicted"/>
<dbReference type="EMBL" id="AHNY02000232">
    <property type="protein sequence ID" value="EMY23680.1"/>
    <property type="molecule type" value="Genomic_DNA"/>
</dbReference>
<name>N1UPE6_LEPIR</name>
<gene>
    <name evidence="1" type="ORF">LEP1GSC115_0079</name>
</gene>
<dbReference type="AlphaFoldDB" id="N1UPE6"/>
<evidence type="ECO:0000313" key="1">
    <source>
        <dbReference type="EMBL" id="EMY23680.1"/>
    </source>
</evidence>
<accession>N1UPE6</accession>
<sequence>MDKFALIDINKFLNLFIKLLLVAYGLLALCPVTNADSLDYHIGVAIEILNQGKMPAF</sequence>
<dbReference type="BioCyc" id="LINT1085541:G11IQ-5736-MONOMER"/>
<evidence type="ECO:0000313" key="2">
    <source>
        <dbReference type="Proteomes" id="UP000012220"/>
    </source>
</evidence>
<dbReference type="Pfam" id="PF07220">
    <property type="entry name" value="DUF1420"/>
    <property type="match status" value="1"/>
</dbReference>
<comment type="caution">
    <text evidence="1">The sequence shown here is derived from an EMBL/GenBank/DDBJ whole genome shotgun (WGS) entry which is preliminary data.</text>
</comment>